<dbReference type="InterPro" id="IPR012460">
    <property type="entry name" value="DUF1667"/>
</dbReference>
<sequence>MESREIICIACPMGCHLLVQRDSEGQVKVTGNTCKRGETYGVQEFTCPMRTVTSSVRVSRGTHPLCSVKTQNVVPKAKIPEVLAAIRTANITAPAHLGDVVIADIAGTGVNLVATSDCPAR</sequence>
<dbReference type="InterPro" id="IPR036593">
    <property type="entry name" value="CPE0013-like_sf"/>
</dbReference>
<dbReference type="PANTHER" id="PTHR39450:SF1">
    <property type="entry name" value="DUF1667 DOMAIN-CONTAINING PROTEIN"/>
    <property type="match status" value="1"/>
</dbReference>
<evidence type="ECO:0000313" key="2">
    <source>
        <dbReference type="Proteomes" id="UP000886819"/>
    </source>
</evidence>
<comment type="caution">
    <text evidence="1">The sequence shown here is derived from an EMBL/GenBank/DDBJ whole genome shotgun (WGS) entry which is preliminary data.</text>
</comment>
<dbReference type="EMBL" id="DVFI01000020">
    <property type="protein sequence ID" value="HIQ62244.1"/>
    <property type="molecule type" value="Genomic_DNA"/>
</dbReference>
<gene>
    <name evidence="1" type="ORF">IAA66_01495</name>
</gene>
<organism evidence="1 2">
    <name type="scientific">Candidatus Avichristensenella intestinipullorum</name>
    <dbReference type="NCBI Taxonomy" id="2840693"/>
    <lineage>
        <taxon>Bacteria</taxon>
        <taxon>Bacillati</taxon>
        <taxon>Bacillota</taxon>
        <taxon>Clostridia</taxon>
        <taxon>Candidatus Avichristensenella</taxon>
    </lineage>
</organism>
<dbReference type="Pfam" id="PF07892">
    <property type="entry name" value="DUF1667"/>
    <property type="match status" value="1"/>
</dbReference>
<dbReference type="PANTHER" id="PTHR39450">
    <property type="entry name" value="MOLYBDOPTERIN OXIDOREDUCTASE, 4FE-4S CLUSTER-BINDING SUBUNIT"/>
    <property type="match status" value="1"/>
</dbReference>
<dbReference type="AlphaFoldDB" id="A0A9D0YV29"/>
<name>A0A9D0YV29_9FIRM</name>
<dbReference type="Proteomes" id="UP000886819">
    <property type="component" value="Unassembled WGS sequence"/>
</dbReference>
<reference evidence="1" key="2">
    <citation type="journal article" date="2021" name="PeerJ">
        <title>Extensive microbial diversity within the chicken gut microbiome revealed by metagenomics and culture.</title>
        <authorList>
            <person name="Gilroy R."/>
            <person name="Ravi A."/>
            <person name="Getino M."/>
            <person name="Pursley I."/>
            <person name="Horton D.L."/>
            <person name="Alikhan N.F."/>
            <person name="Baker D."/>
            <person name="Gharbi K."/>
            <person name="Hall N."/>
            <person name="Watson M."/>
            <person name="Adriaenssens E.M."/>
            <person name="Foster-Nyarko E."/>
            <person name="Jarju S."/>
            <person name="Secka A."/>
            <person name="Antonio M."/>
            <person name="Oren A."/>
            <person name="Chaudhuri R.R."/>
            <person name="La Ragione R."/>
            <person name="Hildebrand F."/>
            <person name="Pallen M.J."/>
        </authorList>
    </citation>
    <scope>NUCLEOTIDE SEQUENCE</scope>
    <source>
        <strain evidence="1">ChiHile30-977</strain>
    </source>
</reference>
<accession>A0A9D0YV29</accession>
<dbReference type="Gene3D" id="3.10.530.10">
    <property type="entry name" value="CPE0013-like"/>
    <property type="match status" value="1"/>
</dbReference>
<evidence type="ECO:0000313" key="1">
    <source>
        <dbReference type="EMBL" id="HIQ62244.1"/>
    </source>
</evidence>
<proteinExistence type="predicted"/>
<protein>
    <submittedName>
        <fullName evidence="1">DUF1667 domain-containing protein</fullName>
    </submittedName>
</protein>
<reference evidence="1" key="1">
    <citation type="submission" date="2020-10" db="EMBL/GenBank/DDBJ databases">
        <authorList>
            <person name="Gilroy R."/>
        </authorList>
    </citation>
    <scope>NUCLEOTIDE SEQUENCE</scope>
    <source>
        <strain evidence="1">ChiHile30-977</strain>
    </source>
</reference>
<dbReference type="SUPFAM" id="SSF160148">
    <property type="entry name" value="CPE0013-like"/>
    <property type="match status" value="1"/>
</dbReference>